<name>A0A2T0XNP5_9BACT</name>
<keyword evidence="1" id="KW-0812">Transmembrane</keyword>
<evidence type="ECO:0000313" key="2">
    <source>
        <dbReference type="EMBL" id="RCW29294.1"/>
    </source>
</evidence>
<keyword evidence="1" id="KW-1133">Transmembrane helix</keyword>
<dbReference type="Proteomes" id="UP000252733">
    <property type="component" value="Unassembled WGS sequence"/>
</dbReference>
<accession>A0A2T0XNP5</accession>
<organism evidence="2 3">
    <name type="scientific">Marinilabilia salmonicolor</name>
    <dbReference type="NCBI Taxonomy" id="989"/>
    <lineage>
        <taxon>Bacteria</taxon>
        <taxon>Pseudomonadati</taxon>
        <taxon>Bacteroidota</taxon>
        <taxon>Bacteroidia</taxon>
        <taxon>Marinilabiliales</taxon>
        <taxon>Marinilabiliaceae</taxon>
        <taxon>Marinilabilia</taxon>
    </lineage>
</organism>
<evidence type="ECO:0000256" key="1">
    <source>
        <dbReference type="SAM" id="Phobius"/>
    </source>
</evidence>
<comment type="caution">
    <text evidence="2">The sequence shown here is derived from an EMBL/GenBank/DDBJ whole genome shotgun (WGS) entry which is preliminary data.</text>
</comment>
<dbReference type="AlphaFoldDB" id="A0A2T0XNP5"/>
<dbReference type="EMBL" id="QPIZ01000029">
    <property type="protein sequence ID" value="RCW29294.1"/>
    <property type="molecule type" value="Genomic_DNA"/>
</dbReference>
<protein>
    <submittedName>
        <fullName evidence="2">Uncharacterized protein</fullName>
    </submittedName>
</protein>
<reference evidence="2 3" key="1">
    <citation type="submission" date="2018-07" db="EMBL/GenBank/DDBJ databases">
        <title>Freshwater and sediment microbial communities from various areas in North America, analyzing microbe dynamics in response to fracking.</title>
        <authorList>
            <person name="Lamendella R."/>
        </authorList>
    </citation>
    <scope>NUCLEOTIDE SEQUENCE [LARGE SCALE GENOMIC DNA]</scope>
    <source>
        <strain evidence="2 3">160A</strain>
    </source>
</reference>
<gene>
    <name evidence="2" type="ORF">DFO77_12917</name>
</gene>
<keyword evidence="1" id="KW-0472">Membrane</keyword>
<keyword evidence="3" id="KW-1185">Reference proteome</keyword>
<proteinExistence type="predicted"/>
<evidence type="ECO:0000313" key="3">
    <source>
        <dbReference type="Proteomes" id="UP000252733"/>
    </source>
</evidence>
<feature type="transmembrane region" description="Helical" evidence="1">
    <location>
        <begin position="32"/>
        <end position="51"/>
    </location>
</feature>
<sequence>MKYLLKNLGILMIIAAVVVLAIYAVNNYIDNIYLIVSLLLIIAGIAAHIIFNKKVEE</sequence>
<dbReference type="RefSeq" id="WP_181256410.1">
    <property type="nucleotide sequence ID" value="NZ_PVTS01000005.1"/>
</dbReference>
<feature type="transmembrane region" description="Helical" evidence="1">
    <location>
        <begin position="7"/>
        <end position="26"/>
    </location>
</feature>